<dbReference type="GO" id="GO:0007131">
    <property type="term" value="P:reciprocal meiotic recombination"/>
    <property type="evidence" value="ECO:0007669"/>
    <property type="project" value="TreeGrafter"/>
</dbReference>
<dbReference type="Pfam" id="PF21180">
    <property type="entry name" value="TOP6A-Spo11_Toprim"/>
    <property type="match status" value="1"/>
</dbReference>
<dbReference type="GO" id="GO:0000228">
    <property type="term" value="C:nuclear chromosome"/>
    <property type="evidence" value="ECO:0007669"/>
    <property type="project" value="TreeGrafter"/>
</dbReference>
<dbReference type="GO" id="GO:0003918">
    <property type="term" value="F:DNA topoisomerase type II (double strand cut, ATP-hydrolyzing) activity"/>
    <property type="evidence" value="ECO:0007669"/>
    <property type="project" value="InterPro"/>
</dbReference>
<reference evidence="2" key="2">
    <citation type="submission" date="2015-06" db="UniProtKB">
        <authorList>
            <consortium name="EnsemblProtists"/>
        </authorList>
    </citation>
    <scope>IDENTIFICATION</scope>
    <source>
        <strain evidence="2">Emoy2</strain>
    </source>
</reference>
<accession>M4C224</accession>
<dbReference type="AlphaFoldDB" id="M4C224"/>
<dbReference type="InterPro" id="IPR034136">
    <property type="entry name" value="TOPRIM_Topo6A/Spo11"/>
</dbReference>
<dbReference type="SUPFAM" id="SSF56726">
    <property type="entry name" value="DNA topoisomerase IV, alpha subunit"/>
    <property type="match status" value="1"/>
</dbReference>
<dbReference type="PANTHER" id="PTHR10848:SF0">
    <property type="entry name" value="MEIOTIC RECOMBINATION PROTEIN SPO11"/>
    <property type="match status" value="1"/>
</dbReference>
<keyword evidence="3" id="KW-1185">Reference proteome</keyword>
<dbReference type="GO" id="GO:0042138">
    <property type="term" value="P:meiotic DNA double-strand break formation"/>
    <property type="evidence" value="ECO:0007669"/>
    <property type="project" value="TreeGrafter"/>
</dbReference>
<dbReference type="Proteomes" id="UP000011713">
    <property type="component" value="Unassembled WGS sequence"/>
</dbReference>
<protein>
    <recommendedName>
        <fullName evidence="1">Topoisomerase 6 subunit A/Spo11 TOPRIM domain-containing protein</fullName>
    </recommendedName>
</protein>
<dbReference type="eggNOG" id="KOG2795">
    <property type="taxonomic scope" value="Eukaryota"/>
</dbReference>
<evidence type="ECO:0000259" key="1">
    <source>
        <dbReference type="Pfam" id="PF21180"/>
    </source>
</evidence>
<proteinExistence type="predicted"/>
<dbReference type="HOGENOM" id="CLU_1269018_0_0_1"/>
<feature type="domain" description="Topoisomerase 6 subunit A/Spo11 TOPRIM" evidence="1">
    <location>
        <begin position="113"/>
        <end position="206"/>
    </location>
</feature>
<dbReference type="PANTHER" id="PTHR10848">
    <property type="entry name" value="MEIOTIC RECOMBINATION PROTEIN SPO11"/>
    <property type="match status" value="1"/>
</dbReference>
<dbReference type="Gene3D" id="3.40.1360.10">
    <property type="match status" value="1"/>
</dbReference>
<dbReference type="GO" id="GO:0003677">
    <property type="term" value="F:DNA binding"/>
    <property type="evidence" value="ECO:0007669"/>
    <property type="project" value="InterPro"/>
</dbReference>
<evidence type="ECO:0000313" key="3">
    <source>
        <dbReference type="Proteomes" id="UP000011713"/>
    </source>
</evidence>
<evidence type="ECO:0000313" key="2">
    <source>
        <dbReference type="EnsemblProtists" id="HpaP813139"/>
    </source>
</evidence>
<dbReference type="STRING" id="559515.M4C224"/>
<name>M4C224_HYAAE</name>
<dbReference type="EMBL" id="JH598112">
    <property type="status" value="NOT_ANNOTATED_CDS"/>
    <property type="molecule type" value="Genomic_DNA"/>
</dbReference>
<dbReference type="InterPro" id="IPR002815">
    <property type="entry name" value="Spo11/TopoVI_A"/>
</dbReference>
<dbReference type="InterPro" id="IPR036078">
    <property type="entry name" value="Spo11/TopoVI_A_sf"/>
</dbReference>
<dbReference type="InParanoid" id="M4C224"/>
<organism evidence="2 3">
    <name type="scientific">Hyaloperonospora arabidopsidis (strain Emoy2)</name>
    <name type="common">Downy mildew agent</name>
    <name type="synonym">Peronospora arabidopsidis</name>
    <dbReference type="NCBI Taxonomy" id="559515"/>
    <lineage>
        <taxon>Eukaryota</taxon>
        <taxon>Sar</taxon>
        <taxon>Stramenopiles</taxon>
        <taxon>Oomycota</taxon>
        <taxon>Peronosporomycetes</taxon>
        <taxon>Peronosporales</taxon>
        <taxon>Peronosporaceae</taxon>
        <taxon>Hyaloperonospora</taxon>
    </lineage>
</organism>
<dbReference type="EnsemblProtists" id="HpaT813139">
    <property type="protein sequence ID" value="HpaP813139"/>
    <property type="gene ID" value="HpaG813139"/>
</dbReference>
<sequence>MYDHETKQQFHGNETRLIKLVQLSAVMNRQGGRRYTGIWLILQTVHALLTEHKTATQESLAYNSFLRREIINGGTLAAEKRFPLLKSCCSSSLARCTQCNVRESIEQSFRHPGSRSLRLQSVWPLNHDVKWVGLRPSQAAGLGLPLSSLKALTRKDTAVAESLLRASFVQATEAYKEEVQMWLGDTLPWKIELEALYIFGFTFLTSFLRDCIQNSNFL</sequence>
<reference evidence="3" key="1">
    <citation type="journal article" date="2010" name="Science">
        <title>Signatures of adaptation to obligate biotrophy in the Hyaloperonospora arabidopsidis genome.</title>
        <authorList>
            <person name="Baxter L."/>
            <person name="Tripathy S."/>
            <person name="Ishaque N."/>
            <person name="Boot N."/>
            <person name="Cabral A."/>
            <person name="Kemen E."/>
            <person name="Thines M."/>
            <person name="Ah-Fong A."/>
            <person name="Anderson R."/>
            <person name="Badejoko W."/>
            <person name="Bittner-Eddy P."/>
            <person name="Boore J.L."/>
            <person name="Chibucos M.C."/>
            <person name="Coates M."/>
            <person name="Dehal P."/>
            <person name="Delehaunty K."/>
            <person name="Dong S."/>
            <person name="Downton P."/>
            <person name="Dumas B."/>
            <person name="Fabro G."/>
            <person name="Fronick C."/>
            <person name="Fuerstenberg S.I."/>
            <person name="Fulton L."/>
            <person name="Gaulin E."/>
            <person name="Govers F."/>
            <person name="Hughes L."/>
            <person name="Humphray S."/>
            <person name="Jiang R.H."/>
            <person name="Judelson H."/>
            <person name="Kamoun S."/>
            <person name="Kyung K."/>
            <person name="Meijer H."/>
            <person name="Minx P."/>
            <person name="Morris P."/>
            <person name="Nelson J."/>
            <person name="Phuntumart V."/>
            <person name="Qutob D."/>
            <person name="Rehmany A."/>
            <person name="Rougon-Cardoso A."/>
            <person name="Ryden P."/>
            <person name="Torto-Alalibo T."/>
            <person name="Studholme D."/>
            <person name="Wang Y."/>
            <person name="Win J."/>
            <person name="Wood J."/>
            <person name="Clifton S.W."/>
            <person name="Rogers J."/>
            <person name="Van den Ackerveken G."/>
            <person name="Jones J.D."/>
            <person name="McDowell J.M."/>
            <person name="Beynon J."/>
            <person name="Tyler B.M."/>
        </authorList>
    </citation>
    <scope>NUCLEOTIDE SEQUENCE [LARGE SCALE GENOMIC DNA]</scope>
    <source>
        <strain evidence="3">Emoy2</strain>
    </source>
</reference>
<dbReference type="VEuPathDB" id="FungiDB:HpaG813139"/>
<dbReference type="GO" id="GO:0000706">
    <property type="term" value="P:meiotic DNA double-strand break processing"/>
    <property type="evidence" value="ECO:0007669"/>
    <property type="project" value="TreeGrafter"/>
</dbReference>